<evidence type="ECO:0000256" key="2">
    <source>
        <dbReference type="ARBA" id="ARBA00007991"/>
    </source>
</evidence>
<feature type="compositionally biased region" description="Low complexity" evidence="5">
    <location>
        <begin position="365"/>
        <end position="374"/>
    </location>
</feature>
<name>A0ABN9R0D9_9DINO</name>
<dbReference type="PANTHER" id="PTHR12363:SF33">
    <property type="entry name" value="IMPORTIN-13"/>
    <property type="match status" value="1"/>
</dbReference>
<evidence type="ECO:0008006" key="8">
    <source>
        <dbReference type="Google" id="ProtNLM"/>
    </source>
</evidence>
<accession>A0ABN9R0D9</accession>
<dbReference type="EMBL" id="CAUYUJ010004925">
    <property type="protein sequence ID" value="CAK0811593.1"/>
    <property type="molecule type" value="Genomic_DNA"/>
</dbReference>
<feature type="region of interest" description="Disordered" evidence="5">
    <location>
        <begin position="357"/>
        <end position="377"/>
    </location>
</feature>
<dbReference type="PANTHER" id="PTHR12363">
    <property type="entry name" value="TRANSPORTIN 3 AND IMPORTIN 13"/>
    <property type="match status" value="1"/>
</dbReference>
<dbReference type="SUPFAM" id="SSF48371">
    <property type="entry name" value="ARM repeat"/>
    <property type="match status" value="1"/>
</dbReference>
<dbReference type="Gene3D" id="1.25.10.10">
    <property type="entry name" value="Leucine-rich Repeat Variant"/>
    <property type="match status" value="1"/>
</dbReference>
<evidence type="ECO:0000256" key="5">
    <source>
        <dbReference type="SAM" id="MobiDB-lite"/>
    </source>
</evidence>
<keyword evidence="4" id="KW-0539">Nucleus</keyword>
<comment type="caution">
    <text evidence="6">The sequence shown here is derived from an EMBL/GenBank/DDBJ whole genome shotgun (WGS) entry which is preliminary data.</text>
</comment>
<dbReference type="InterPro" id="IPR011989">
    <property type="entry name" value="ARM-like"/>
</dbReference>
<organism evidence="6 7">
    <name type="scientific">Prorocentrum cordatum</name>
    <dbReference type="NCBI Taxonomy" id="2364126"/>
    <lineage>
        <taxon>Eukaryota</taxon>
        <taxon>Sar</taxon>
        <taxon>Alveolata</taxon>
        <taxon>Dinophyceae</taxon>
        <taxon>Prorocentrales</taxon>
        <taxon>Prorocentraceae</taxon>
        <taxon>Prorocentrum</taxon>
    </lineage>
</organism>
<dbReference type="InterPro" id="IPR016024">
    <property type="entry name" value="ARM-type_fold"/>
</dbReference>
<gene>
    <name evidence="6" type="ORF">PCOR1329_LOCUS16138</name>
</gene>
<comment type="similarity">
    <text evidence="2">Belongs to the importin beta family.</text>
</comment>
<comment type="subcellular location">
    <subcellularLocation>
        <location evidence="1">Nucleus</location>
    </subcellularLocation>
</comment>
<sequence length="389" mass="42933">MEQSDNNEVLGILQVILKCTDLPIQEVSSIPLEFWHRLAHEVLRRPEQDAKIDQFQGIYVELLNIAIRRCAVPTTEDPFQADDDFIAYRRSLLSLVEDCLDILTPNSGLEHTLKSLQEHQAKGIVMQEAHFYILTTVGPKAEVRDGSVLWQLIQSLPPLIQQTGVGPCWRLQDERGSVPMFWSVSVKTRPDFLRSSLEMISTLLMTSAPTGATPQVLERVKQVQQAASIAFKDICVNGKQHLQDLVPQLTQLYLQTMAMPSRMHLFIVDGVGAVVTSLREDATFGAALEQVVKPLVDGMTSERAQKAPGYEQRVRALLQRIEAKGARQSVTHAPQPYSLIFVWPPVFFGRSRAAPLPRGGGSGPSLGSPTPSAARNGQCAAQVITEVAA</sequence>
<keyword evidence="7" id="KW-1185">Reference proteome</keyword>
<evidence type="ECO:0000313" key="6">
    <source>
        <dbReference type="EMBL" id="CAK0811593.1"/>
    </source>
</evidence>
<evidence type="ECO:0000256" key="4">
    <source>
        <dbReference type="ARBA" id="ARBA00023242"/>
    </source>
</evidence>
<proteinExistence type="inferred from homology"/>
<reference evidence="6" key="1">
    <citation type="submission" date="2023-10" db="EMBL/GenBank/DDBJ databases">
        <authorList>
            <person name="Chen Y."/>
            <person name="Shah S."/>
            <person name="Dougan E. K."/>
            <person name="Thang M."/>
            <person name="Chan C."/>
        </authorList>
    </citation>
    <scope>NUCLEOTIDE SEQUENCE [LARGE SCALE GENOMIC DNA]</scope>
</reference>
<evidence type="ECO:0000256" key="3">
    <source>
        <dbReference type="ARBA" id="ARBA00022448"/>
    </source>
</evidence>
<evidence type="ECO:0000256" key="1">
    <source>
        <dbReference type="ARBA" id="ARBA00004123"/>
    </source>
</evidence>
<keyword evidence="3" id="KW-0813">Transport</keyword>
<protein>
    <recommendedName>
        <fullName evidence="8">Exportin(tRNA)</fullName>
    </recommendedName>
</protein>
<dbReference type="Proteomes" id="UP001189429">
    <property type="component" value="Unassembled WGS sequence"/>
</dbReference>
<dbReference type="InterPro" id="IPR051345">
    <property type="entry name" value="Importin_beta-like_NTR"/>
</dbReference>
<evidence type="ECO:0000313" key="7">
    <source>
        <dbReference type="Proteomes" id="UP001189429"/>
    </source>
</evidence>